<evidence type="ECO:0000256" key="3">
    <source>
        <dbReference type="ARBA" id="ARBA00022454"/>
    </source>
</evidence>
<dbReference type="InterPro" id="IPR008426">
    <property type="entry name" value="CENP-H_C"/>
</dbReference>
<evidence type="ECO:0000256" key="2">
    <source>
        <dbReference type="ARBA" id="ARBA00004629"/>
    </source>
</evidence>
<dbReference type="Pfam" id="PF05837">
    <property type="entry name" value="CENP-H"/>
    <property type="match status" value="1"/>
</dbReference>
<comment type="subcellular location">
    <subcellularLocation>
        <location evidence="2">Chromosome</location>
        <location evidence="2">Centromere</location>
        <location evidence="2">Kinetochore</location>
    </subcellularLocation>
    <subcellularLocation>
        <location evidence="1">Nucleus</location>
    </subcellularLocation>
</comment>
<comment type="caution">
    <text evidence="9">The sequence shown here is derived from an EMBL/GenBank/DDBJ whole genome shotgun (WGS) entry which is preliminary data.</text>
</comment>
<accession>A0ABR4ALH1</accession>
<gene>
    <name evidence="9" type="ORF">N7G274_001806</name>
</gene>
<feature type="domain" description="Centromere protein H C-terminal" evidence="8">
    <location>
        <begin position="29"/>
        <end position="234"/>
    </location>
</feature>
<evidence type="ECO:0000256" key="1">
    <source>
        <dbReference type="ARBA" id="ARBA00004123"/>
    </source>
</evidence>
<evidence type="ECO:0000259" key="8">
    <source>
        <dbReference type="Pfam" id="PF05837"/>
    </source>
</evidence>
<sequence length="238" mass="26381">MSSATDAAFADLATHESGDTLPFYEAEGQLLALWDQLNELKLEQALLEAQNTMSGGEFDSDREIDAQLEKAGRECQEARAIYMLRQSVVEDVLIADPILNAVHSGTNATATERALHPLIDRRDALSIAHINMSSGLQSILKHTTMVGADHVRTMRQNRELTEILLSLTSKIQARQDQAMADASLRTQVDRARADTAIARKRWRIMKNVVAAIIAGSGVDWARDETLRELVQDDEDEVD</sequence>
<keyword evidence="3" id="KW-0158">Chromosome</keyword>
<evidence type="ECO:0000256" key="7">
    <source>
        <dbReference type="ARBA" id="ARBA00025735"/>
    </source>
</evidence>
<dbReference type="PANTHER" id="PTHR48122:SF1">
    <property type="entry name" value="CENTROMERE PROTEIN H"/>
    <property type="match status" value="1"/>
</dbReference>
<dbReference type="PANTHER" id="PTHR48122">
    <property type="entry name" value="CENTROMERE PROTEIN H"/>
    <property type="match status" value="1"/>
</dbReference>
<keyword evidence="6" id="KW-0137">Centromere</keyword>
<evidence type="ECO:0000313" key="10">
    <source>
        <dbReference type="Proteomes" id="UP001590950"/>
    </source>
</evidence>
<evidence type="ECO:0000256" key="5">
    <source>
        <dbReference type="ARBA" id="ARBA00023242"/>
    </source>
</evidence>
<name>A0ABR4ALH1_9LECA</name>
<evidence type="ECO:0000256" key="4">
    <source>
        <dbReference type="ARBA" id="ARBA00022838"/>
    </source>
</evidence>
<comment type="similarity">
    <text evidence="7">Belongs to the CENP-H/MCM16 family.</text>
</comment>
<protein>
    <recommendedName>
        <fullName evidence="8">Centromere protein H C-terminal domain-containing protein</fullName>
    </recommendedName>
</protein>
<reference evidence="9 10" key="1">
    <citation type="submission" date="2024-09" db="EMBL/GenBank/DDBJ databases">
        <title>Rethinking Asexuality: The Enigmatic Case of Functional Sexual Genes in Lepraria (Stereocaulaceae).</title>
        <authorList>
            <person name="Doellman M."/>
            <person name="Sun Y."/>
            <person name="Barcenas-Pena A."/>
            <person name="Lumbsch H.T."/>
            <person name="Grewe F."/>
        </authorList>
    </citation>
    <scope>NUCLEOTIDE SEQUENCE [LARGE SCALE GENOMIC DNA]</scope>
    <source>
        <strain evidence="9 10">Mercado 3170</strain>
    </source>
</reference>
<keyword evidence="4" id="KW-0995">Kinetochore</keyword>
<dbReference type="Proteomes" id="UP001590950">
    <property type="component" value="Unassembled WGS sequence"/>
</dbReference>
<organism evidence="9 10">
    <name type="scientific">Stereocaulon virgatum</name>
    <dbReference type="NCBI Taxonomy" id="373712"/>
    <lineage>
        <taxon>Eukaryota</taxon>
        <taxon>Fungi</taxon>
        <taxon>Dikarya</taxon>
        <taxon>Ascomycota</taxon>
        <taxon>Pezizomycotina</taxon>
        <taxon>Lecanoromycetes</taxon>
        <taxon>OSLEUM clade</taxon>
        <taxon>Lecanoromycetidae</taxon>
        <taxon>Lecanorales</taxon>
        <taxon>Lecanorineae</taxon>
        <taxon>Stereocaulaceae</taxon>
        <taxon>Stereocaulon</taxon>
    </lineage>
</organism>
<proteinExistence type="inferred from homology"/>
<keyword evidence="10" id="KW-1185">Reference proteome</keyword>
<evidence type="ECO:0000313" key="9">
    <source>
        <dbReference type="EMBL" id="KAL2046359.1"/>
    </source>
</evidence>
<dbReference type="EMBL" id="JBEFKJ010000004">
    <property type="protein sequence ID" value="KAL2046359.1"/>
    <property type="molecule type" value="Genomic_DNA"/>
</dbReference>
<dbReference type="InterPro" id="IPR040034">
    <property type="entry name" value="CENP-H"/>
</dbReference>
<evidence type="ECO:0000256" key="6">
    <source>
        <dbReference type="ARBA" id="ARBA00023328"/>
    </source>
</evidence>
<keyword evidence="5" id="KW-0539">Nucleus</keyword>